<protein>
    <recommendedName>
        <fullName evidence="1">Tail specific protease domain-containing protein</fullName>
    </recommendedName>
</protein>
<accession>A0A6I1MQ03</accession>
<organism evidence="2 3">
    <name type="scientific">Clostridium tarantellae</name>
    <dbReference type="NCBI Taxonomy" id="39493"/>
    <lineage>
        <taxon>Bacteria</taxon>
        <taxon>Bacillati</taxon>
        <taxon>Bacillota</taxon>
        <taxon>Clostridia</taxon>
        <taxon>Eubacteriales</taxon>
        <taxon>Clostridiaceae</taxon>
        <taxon>Clostridium</taxon>
    </lineage>
</organism>
<proteinExistence type="predicted"/>
<dbReference type="Gene3D" id="3.90.226.10">
    <property type="entry name" value="2-enoyl-CoA Hydratase, Chain A, domain 1"/>
    <property type="match status" value="1"/>
</dbReference>
<dbReference type="AlphaFoldDB" id="A0A6I1MQ03"/>
<dbReference type="PROSITE" id="PS51257">
    <property type="entry name" value="PROKAR_LIPOPROTEIN"/>
    <property type="match status" value="1"/>
</dbReference>
<keyword evidence="3" id="KW-1185">Reference proteome</keyword>
<dbReference type="InterPro" id="IPR005151">
    <property type="entry name" value="Tail-specific_protease"/>
</dbReference>
<dbReference type="OrthoDB" id="1653205at2"/>
<reference evidence="2 3" key="1">
    <citation type="submission" date="2019-10" db="EMBL/GenBank/DDBJ databases">
        <title>The Genome Sequence of Clostridium tarantellae Isolated from Fish Brain.</title>
        <authorList>
            <person name="Bano L."/>
            <person name="Kiel M."/>
            <person name="Sales G."/>
            <person name="Doxey A.C."/>
            <person name="Mansfield M.J."/>
            <person name="Schiavone M."/>
            <person name="Rossetto O."/>
            <person name="Pirazzini M."/>
            <person name="Dobrindt U."/>
            <person name="Montecucco C."/>
        </authorList>
    </citation>
    <scope>NUCLEOTIDE SEQUENCE [LARGE SCALE GENOMIC DNA]</scope>
    <source>
        <strain evidence="2 3">DSM 3997</strain>
    </source>
</reference>
<sequence>MKRYINIFLFIIIICSLFIGCNKKDDESSTLNNSNNGNLKIAEKIEDFEYLYKIIKDNYPLLHLNNKINESDWLSNKNNFKNLIKATKTNDEFFNALNTILEKLNNSQTHMVTKDELTILKSQYDRYLYNGNDNKWLAETINDTKVLNRYFPTGSYKKPISQPKEITKTDEPNVITKDVISDSIGYISINKFVNSYNMQEDIDIIDEYLDNIKNYDALVIDLRGNNGNENIYWQKYLMPKLINSPIENPTYSFFRNGKLIKNILKSYDESLVNVPKIRDLNYADFPNLPRDIFRDFEYYIKHNNKIVPRKSINFHGRIYLLVDKTVSNAAENFAIFAKNTGFATVIGESTSGKSNTTNPIVVMLPNSGYLLSLPISLTITKEGSYIDELKLIPNYEVHTAEKKDNFSDDECIKKVLDVEGVNYKANLTVKEKEFNFNDTLNFLNNFKPENSQIYKIVFDLINTYNGTISYFDDKESLLNKVKSKYSDKEMLILTYKKPQKISIQSTAKNIPKEYRDKFNNVMLHEVDTIVIAASKESNTVELFLGDKDKSLIIDFYDNILASKVSNIIYQFNK</sequence>
<dbReference type="InterPro" id="IPR029045">
    <property type="entry name" value="ClpP/crotonase-like_dom_sf"/>
</dbReference>
<dbReference type="Proteomes" id="UP000430345">
    <property type="component" value="Unassembled WGS sequence"/>
</dbReference>
<dbReference type="Gene3D" id="3.30.750.44">
    <property type="match status" value="1"/>
</dbReference>
<evidence type="ECO:0000259" key="1">
    <source>
        <dbReference type="Pfam" id="PF03572"/>
    </source>
</evidence>
<dbReference type="GO" id="GO:0008236">
    <property type="term" value="F:serine-type peptidase activity"/>
    <property type="evidence" value="ECO:0007669"/>
    <property type="project" value="InterPro"/>
</dbReference>
<dbReference type="RefSeq" id="WP_152891135.1">
    <property type="nucleotide sequence ID" value="NZ_WHJC01000244.1"/>
</dbReference>
<dbReference type="Pfam" id="PF03572">
    <property type="entry name" value="Peptidase_S41"/>
    <property type="match status" value="1"/>
</dbReference>
<feature type="domain" description="Tail specific protease" evidence="1">
    <location>
        <begin position="184"/>
        <end position="397"/>
    </location>
</feature>
<dbReference type="GO" id="GO:0006508">
    <property type="term" value="P:proteolysis"/>
    <property type="evidence" value="ECO:0007669"/>
    <property type="project" value="InterPro"/>
</dbReference>
<evidence type="ECO:0000313" key="3">
    <source>
        <dbReference type="Proteomes" id="UP000430345"/>
    </source>
</evidence>
<dbReference type="EMBL" id="WHJC01000244">
    <property type="protein sequence ID" value="MPQ44558.1"/>
    <property type="molecule type" value="Genomic_DNA"/>
</dbReference>
<dbReference type="SUPFAM" id="SSF52096">
    <property type="entry name" value="ClpP/crotonase"/>
    <property type="match status" value="1"/>
</dbReference>
<comment type="caution">
    <text evidence="2">The sequence shown here is derived from an EMBL/GenBank/DDBJ whole genome shotgun (WGS) entry which is preliminary data.</text>
</comment>
<evidence type="ECO:0000313" key="2">
    <source>
        <dbReference type="EMBL" id="MPQ44558.1"/>
    </source>
</evidence>
<gene>
    <name evidence="2" type="ORF">GBZ86_12475</name>
</gene>
<name>A0A6I1MQ03_9CLOT</name>